<gene>
    <name evidence="1" type="ORF">BleG1_2870</name>
</gene>
<evidence type="ECO:0000313" key="2">
    <source>
        <dbReference type="Proteomes" id="UP000027142"/>
    </source>
</evidence>
<dbReference type="STRING" id="1246626.BleG1_2870"/>
<dbReference type="EMBL" id="CP003923">
    <property type="protein sequence ID" value="AIC95434.1"/>
    <property type="molecule type" value="Genomic_DNA"/>
</dbReference>
<dbReference type="PATRIC" id="fig|1246626.3.peg.2858"/>
<accession>A0A060M5S4</accession>
<name>A0A060M5S4_9BACI</name>
<dbReference type="Proteomes" id="UP000027142">
    <property type="component" value="Chromosome"/>
</dbReference>
<organism evidence="1 2">
    <name type="scientific">Shouchella lehensis G1</name>
    <dbReference type="NCBI Taxonomy" id="1246626"/>
    <lineage>
        <taxon>Bacteria</taxon>
        <taxon>Bacillati</taxon>
        <taxon>Bacillota</taxon>
        <taxon>Bacilli</taxon>
        <taxon>Bacillales</taxon>
        <taxon>Bacillaceae</taxon>
        <taxon>Shouchella</taxon>
    </lineage>
</organism>
<proteinExistence type="predicted"/>
<protein>
    <submittedName>
        <fullName evidence="1">Uncharacterized protein</fullName>
    </submittedName>
</protein>
<dbReference type="KEGG" id="ble:BleG1_2870"/>
<dbReference type="HOGENOM" id="CLU_2630782_0_0_9"/>
<sequence>MYNEIEKKIIECLTYYSDNQQLATGRDIFGWVNRELGNVSAQDVQKVIDDLESFGRIKKHLLDPFSLAEYELVHNEL</sequence>
<dbReference type="RefSeq" id="WP_038482263.1">
    <property type="nucleotide sequence ID" value="NZ_CP003923.1"/>
</dbReference>
<keyword evidence="2" id="KW-1185">Reference proteome</keyword>
<evidence type="ECO:0000313" key="1">
    <source>
        <dbReference type="EMBL" id="AIC95434.1"/>
    </source>
</evidence>
<dbReference type="AlphaFoldDB" id="A0A060M5S4"/>
<reference evidence="1 2" key="1">
    <citation type="journal article" date="2014" name="Gene">
        <title>A comparative genomic analysis of the alkalitolerant soil bacterium Bacillus lehensis G1.</title>
        <authorList>
            <person name="Noor Y.M."/>
            <person name="Samsulrizal N.H."/>
            <person name="Jema'on N.A."/>
            <person name="Low K.O."/>
            <person name="Ramli A.N."/>
            <person name="Alias N.I."/>
            <person name="Damis S.I."/>
            <person name="Fuzi S.F."/>
            <person name="Isa M.N."/>
            <person name="Murad A.M."/>
            <person name="Raih M.F."/>
            <person name="Bakar F.D."/>
            <person name="Najimudin N."/>
            <person name="Mahadi N.M."/>
            <person name="Illias R.M."/>
        </authorList>
    </citation>
    <scope>NUCLEOTIDE SEQUENCE [LARGE SCALE GENOMIC DNA]</scope>
    <source>
        <strain evidence="1 2">G1</strain>
    </source>
</reference>